<dbReference type="Pfam" id="PF00202">
    <property type="entry name" value="Aminotran_3"/>
    <property type="match status" value="1"/>
</dbReference>
<dbReference type="InterPro" id="IPR049704">
    <property type="entry name" value="Aminotrans_3_PPA_site"/>
</dbReference>
<dbReference type="GO" id="GO:0016787">
    <property type="term" value="F:hydrolase activity"/>
    <property type="evidence" value="ECO:0007669"/>
    <property type="project" value="UniProtKB-KW"/>
</dbReference>
<keyword evidence="7" id="KW-0032">Aminotransferase</keyword>
<organism evidence="14 15">
    <name type="scientific">Actinophytocola oryzae</name>
    <dbReference type="NCBI Taxonomy" id="502181"/>
    <lineage>
        <taxon>Bacteria</taxon>
        <taxon>Bacillati</taxon>
        <taxon>Actinomycetota</taxon>
        <taxon>Actinomycetes</taxon>
        <taxon>Pseudonocardiales</taxon>
        <taxon>Pseudonocardiaceae</taxon>
    </lineage>
</organism>
<comment type="pathway">
    <text evidence="3">Amine and polyamine biosynthesis; ectoine biosynthesis; L-ectoine from L-aspartate 4-semialdehyde: step 1/3.</text>
</comment>
<gene>
    <name evidence="14" type="ORF">CLV71_114149</name>
</gene>
<evidence type="ECO:0000256" key="11">
    <source>
        <dbReference type="ARBA" id="ARBA00030665"/>
    </source>
</evidence>
<keyword evidence="15" id="KW-1185">Reference proteome</keyword>
<keyword evidence="8" id="KW-0808">Transferase</keyword>
<dbReference type="PANTHER" id="PTHR43552">
    <property type="entry name" value="DIAMINOBUTYRATE--2-OXOGLUTARATE AMINOTRANSFERASE"/>
    <property type="match status" value="1"/>
</dbReference>
<evidence type="ECO:0000256" key="13">
    <source>
        <dbReference type="ARBA" id="ARBA00049111"/>
    </source>
</evidence>
<evidence type="ECO:0000256" key="4">
    <source>
        <dbReference type="ARBA" id="ARBA00008954"/>
    </source>
</evidence>
<dbReference type="InterPro" id="IPR029058">
    <property type="entry name" value="AB_hydrolase_fold"/>
</dbReference>
<dbReference type="SUPFAM" id="SSF53383">
    <property type="entry name" value="PLP-dependent transferases"/>
    <property type="match status" value="1"/>
</dbReference>
<comment type="caution">
    <text evidence="14">The sequence shown here is derived from an EMBL/GenBank/DDBJ whole genome shotgun (WGS) entry which is preliminary data.</text>
</comment>
<evidence type="ECO:0000313" key="14">
    <source>
        <dbReference type="EMBL" id="TDV44239.1"/>
    </source>
</evidence>
<dbReference type="GO" id="GO:0045303">
    <property type="term" value="F:diaminobutyrate-2-oxoglutarate transaminase activity"/>
    <property type="evidence" value="ECO:0007669"/>
    <property type="project" value="UniProtKB-EC"/>
</dbReference>
<reference evidence="14 15" key="1">
    <citation type="submission" date="2019-03" db="EMBL/GenBank/DDBJ databases">
        <title>Genomic Encyclopedia of Archaeal and Bacterial Type Strains, Phase II (KMG-II): from individual species to whole genera.</title>
        <authorList>
            <person name="Goeker M."/>
        </authorList>
    </citation>
    <scope>NUCLEOTIDE SEQUENCE [LARGE SCALE GENOMIC DNA]</scope>
    <source>
        <strain evidence="14 15">DSM 45499</strain>
    </source>
</reference>
<evidence type="ECO:0000256" key="10">
    <source>
        <dbReference type="ARBA" id="ARBA00029744"/>
    </source>
</evidence>
<dbReference type="InterPro" id="IPR005814">
    <property type="entry name" value="Aminotrans_3"/>
</dbReference>
<dbReference type="InterPro" id="IPR004637">
    <property type="entry name" value="Dat"/>
</dbReference>
<dbReference type="Proteomes" id="UP000294927">
    <property type="component" value="Unassembled WGS sequence"/>
</dbReference>
<dbReference type="GO" id="GO:0030170">
    <property type="term" value="F:pyridoxal phosphate binding"/>
    <property type="evidence" value="ECO:0007669"/>
    <property type="project" value="InterPro"/>
</dbReference>
<dbReference type="Gene3D" id="3.40.640.10">
    <property type="entry name" value="Type I PLP-dependent aspartate aminotransferase-like (Major domain)"/>
    <property type="match status" value="1"/>
</dbReference>
<proteinExistence type="inferred from homology"/>
<dbReference type="InterPro" id="IPR015421">
    <property type="entry name" value="PyrdxlP-dep_Trfase_major"/>
</dbReference>
<evidence type="ECO:0000256" key="1">
    <source>
        <dbReference type="ARBA" id="ARBA00001933"/>
    </source>
</evidence>
<accession>A0A4R7V4G5</accession>
<dbReference type="EMBL" id="SOCP01000014">
    <property type="protein sequence ID" value="TDV44239.1"/>
    <property type="molecule type" value="Genomic_DNA"/>
</dbReference>
<comment type="catalytic activity">
    <reaction evidence="13">
        <text>L-2,4-diaminobutanoate + 2-oxoglutarate = L-aspartate 4-semialdehyde + L-glutamate</text>
        <dbReference type="Rhea" id="RHEA:11160"/>
        <dbReference type="ChEBI" id="CHEBI:16810"/>
        <dbReference type="ChEBI" id="CHEBI:29985"/>
        <dbReference type="ChEBI" id="CHEBI:58761"/>
        <dbReference type="ChEBI" id="CHEBI:537519"/>
        <dbReference type="EC" id="2.6.1.76"/>
    </reaction>
</comment>
<dbReference type="SUPFAM" id="SSF53474">
    <property type="entry name" value="alpha/beta-Hydrolases"/>
    <property type="match status" value="1"/>
</dbReference>
<dbReference type="PANTHER" id="PTHR43552:SF2">
    <property type="entry name" value="DIAMINOBUTYRATE--2-OXOGLUTARATE TRANSAMINASE"/>
    <property type="match status" value="1"/>
</dbReference>
<dbReference type="AlphaFoldDB" id="A0A4R7V4G5"/>
<sequence length="295" mass="32050">MPYDNYFDGKYPDFLYLERLLDDASSGLNAPAAVIVETVQGEGGINVARSEWLTSLATLCREHGILLIVDDVQMGCGRTGPFFSFEDAAIVPDIVCLSKSISGYGMPMALTLVRPDLDVWEPGEHNGTFRGNNPAFVTATAALRAYWSDDRLEKSTLVKGEQVERVLQDLAAAVPGSLAKGRGLARGLSFDEPGLAGRVAAAAFQRGLLVETSGPDDEVVKDLARQVRCPTLIVHSRDDPRVPISQAKELAELIPDSRLVVLDGRNHLLTADEPAWPRFLDELHAFLAEEDPSHG</sequence>
<keyword evidence="14" id="KW-0378">Hydrolase</keyword>
<comment type="similarity">
    <text evidence="4">Belongs to the class-III pyridoxal-phosphate-dependent aminotransferase family.</text>
</comment>
<name>A0A4R7V4G5_9PSEU</name>
<evidence type="ECO:0000256" key="6">
    <source>
        <dbReference type="ARBA" id="ARBA00014798"/>
    </source>
</evidence>
<keyword evidence="9" id="KW-0663">Pyridoxal phosphate</keyword>
<evidence type="ECO:0000256" key="5">
    <source>
        <dbReference type="ARBA" id="ARBA00013155"/>
    </source>
</evidence>
<evidence type="ECO:0000256" key="2">
    <source>
        <dbReference type="ARBA" id="ARBA00002189"/>
    </source>
</evidence>
<protein>
    <recommendedName>
        <fullName evidence="6">Diaminobutyrate--2-oxoglutarate transaminase</fullName>
        <ecNumber evidence="5">2.6.1.76</ecNumber>
    </recommendedName>
    <alternativeName>
        <fullName evidence="11">DABA aminotransferase</fullName>
    </alternativeName>
    <alternativeName>
        <fullName evidence="12">Diaminobutyrate--2-oxoglutarate aminotransferase</fullName>
    </alternativeName>
    <alternativeName>
        <fullName evidence="10">L-2,4-diaminobutyric acid transaminase</fullName>
    </alternativeName>
</protein>
<dbReference type="Gene3D" id="3.90.1150.10">
    <property type="entry name" value="Aspartate Aminotransferase, domain 1"/>
    <property type="match status" value="1"/>
</dbReference>
<comment type="function">
    <text evidence="2">Catalyzes reversively the conversion of L-aspartate beta-semialdehyde (ASA) to L-2,4-diaminobutyrate (DABA) by transamination with L-glutamate.</text>
</comment>
<evidence type="ECO:0000256" key="12">
    <source>
        <dbReference type="ARBA" id="ARBA00031476"/>
    </source>
</evidence>
<evidence type="ECO:0000256" key="3">
    <source>
        <dbReference type="ARBA" id="ARBA00004946"/>
    </source>
</evidence>
<evidence type="ECO:0000256" key="8">
    <source>
        <dbReference type="ARBA" id="ARBA00022679"/>
    </source>
</evidence>
<comment type="cofactor">
    <cofactor evidence="1">
        <name>pyridoxal 5'-phosphate</name>
        <dbReference type="ChEBI" id="CHEBI:597326"/>
    </cofactor>
</comment>
<evidence type="ECO:0000313" key="15">
    <source>
        <dbReference type="Proteomes" id="UP000294927"/>
    </source>
</evidence>
<evidence type="ECO:0000256" key="9">
    <source>
        <dbReference type="ARBA" id="ARBA00022898"/>
    </source>
</evidence>
<dbReference type="InterPro" id="IPR015422">
    <property type="entry name" value="PyrdxlP-dep_Trfase_small"/>
</dbReference>
<evidence type="ECO:0000256" key="7">
    <source>
        <dbReference type="ARBA" id="ARBA00022576"/>
    </source>
</evidence>
<dbReference type="PROSITE" id="PS00600">
    <property type="entry name" value="AA_TRANSFER_CLASS_3"/>
    <property type="match status" value="1"/>
</dbReference>
<dbReference type="EC" id="2.6.1.76" evidence="5"/>
<dbReference type="InterPro" id="IPR015424">
    <property type="entry name" value="PyrdxlP-dep_Trfase"/>
</dbReference>